<sequence>MKKLKRLIKIAWFKKKKETSTSADSNLAGFPEYAELPVRALEIKTRLRLAEYLD</sequence>
<reference evidence="1" key="1">
    <citation type="journal article" date="2019" name="bioRxiv">
        <title>The Genome of the Zebra Mussel, Dreissena polymorpha: A Resource for Invasive Species Research.</title>
        <authorList>
            <person name="McCartney M.A."/>
            <person name="Auch B."/>
            <person name="Kono T."/>
            <person name="Mallez S."/>
            <person name="Zhang Y."/>
            <person name="Obille A."/>
            <person name="Becker A."/>
            <person name="Abrahante J.E."/>
            <person name="Garbe J."/>
            <person name="Badalamenti J.P."/>
            <person name="Herman A."/>
            <person name="Mangelson H."/>
            <person name="Liachko I."/>
            <person name="Sullivan S."/>
            <person name="Sone E.D."/>
            <person name="Koren S."/>
            <person name="Silverstein K.A.T."/>
            <person name="Beckman K.B."/>
            <person name="Gohl D.M."/>
        </authorList>
    </citation>
    <scope>NUCLEOTIDE SEQUENCE</scope>
    <source>
        <strain evidence="1">Duluth1</strain>
        <tissue evidence="1">Whole animal</tissue>
    </source>
</reference>
<gene>
    <name evidence="1" type="ORF">DPMN_056243</name>
</gene>
<comment type="caution">
    <text evidence="1">The sequence shown here is derived from an EMBL/GenBank/DDBJ whole genome shotgun (WGS) entry which is preliminary data.</text>
</comment>
<proteinExistence type="predicted"/>
<evidence type="ECO:0000313" key="1">
    <source>
        <dbReference type="EMBL" id="KAH3730261.1"/>
    </source>
</evidence>
<evidence type="ECO:0000313" key="2">
    <source>
        <dbReference type="Proteomes" id="UP000828390"/>
    </source>
</evidence>
<name>A0A9D4CSV5_DREPO</name>
<reference evidence="1" key="2">
    <citation type="submission" date="2020-11" db="EMBL/GenBank/DDBJ databases">
        <authorList>
            <person name="McCartney M.A."/>
            <person name="Auch B."/>
            <person name="Kono T."/>
            <person name="Mallez S."/>
            <person name="Becker A."/>
            <person name="Gohl D.M."/>
            <person name="Silverstein K.A.T."/>
            <person name="Koren S."/>
            <person name="Bechman K.B."/>
            <person name="Herman A."/>
            <person name="Abrahante J.E."/>
            <person name="Garbe J."/>
        </authorList>
    </citation>
    <scope>NUCLEOTIDE SEQUENCE</scope>
    <source>
        <strain evidence="1">Duluth1</strain>
        <tissue evidence="1">Whole animal</tissue>
    </source>
</reference>
<dbReference type="AlphaFoldDB" id="A0A9D4CSV5"/>
<dbReference type="Proteomes" id="UP000828390">
    <property type="component" value="Unassembled WGS sequence"/>
</dbReference>
<accession>A0A9D4CSV5</accession>
<keyword evidence="2" id="KW-1185">Reference proteome</keyword>
<protein>
    <submittedName>
        <fullName evidence="1">Uncharacterized protein</fullName>
    </submittedName>
</protein>
<dbReference type="EMBL" id="JAIWYP010000012">
    <property type="protein sequence ID" value="KAH3730261.1"/>
    <property type="molecule type" value="Genomic_DNA"/>
</dbReference>
<organism evidence="1 2">
    <name type="scientific">Dreissena polymorpha</name>
    <name type="common">Zebra mussel</name>
    <name type="synonym">Mytilus polymorpha</name>
    <dbReference type="NCBI Taxonomy" id="45954"/>
    <lineage>
        <taxon>Eukaryota</taxon>
        <taxon>Metazoa</taxon>
        <taxon>Spiralia</taxon>
        <taxon>Lophotrochozoa</taxon>
        <taxon>Mollusca</taxon>
        <taxon>Bivalvia</taxon>
        <taxon>Autobranchia</taxon>
        <taxon>Heteroconchia</taxon>
        <taxon>Euheterodonta</taxon>
        <taxon>Imparidentia</taxon>
        <taxon>Neoheterodontei</taxon>
        <taxon>Myida</taxon>
        <taxon>Dreissenoidea</taxon>
        <taxon>Dreissenidae</taxon>
        <taxon>Dreissena</taxon>
    </lineage>
</organism>